<evidence type="ECO:0000313" key="3">
    <source>
        <dbReference type="Proteomes" id="UP000789738"/>
    </source>
</evidence>
<evidence type="ECO:0000256" key="1">
    <source>
        <dbReference type="ARBA" id="ARBA00005662"/>
    </source>
</evidence>
<sequence>MSSLEEEKKRLIEKYKDKKYEYSQSVEGNFSCLKEGEFDWWKYKFYIKQIEKAEQGKHIEEHFTKQDLKFDLSKKFYIKKEVVFTAGGDLLSGSQITPETTKNLWNDIKDFYFNSDIVYANLETPIALSKPVGNVPKSVSEAPKLNGTKEMFDIFVQNGKGINFFSTANNHCMNQDEDGLIETLYFLEKEGYRQVGTARTPEEQNDIPITSIDGINIGHVAYTFSLNGDKEPEGKEYMVNHIRLNKQDEDISLIKKHVKIAREKGADIVIAYLHWSLEFESYPIENVIKMAHRIVEECGIDIIIGNHPHVFQPIEKYDYIDKSSIKRTSIIAYSLGNLVADFDVKNSLISCILKFKFVKGIENGEEKTLISELKLMPIYTFKIFENNEFKEIRLLNFLKLIDELDSQINKYKFNEDEIKELYRLKDLFFKLIPEKHEILLKK</sequence>
<reference evidence="2" key="1">
    <citation type="submission" date="2021-10" db="EMBL/GenBank/DDBJ databases">
        <authorList>
            <person name="Mesa V."/>
        </authorList>
    </citation>
    <scope>NUCLEOTIDE SEQUENCE</scope>
    <source>
        <strain evidence="2">CC3_PB</strain>
    </source>
</reference>
<comment type="caution">
    <text evidence="2">The sequence shown here is derived from an EMBL/GenBank/DDBJ whole genome shotgun (WGS) entry which is preliminary data.</text>
</comment>
<dbReference type="Proteomes" id="UP000789738">
    <property type="component" value="Unassembled WGS sequence"/>
</dbReference>
<organism evidence="2 3">
    <name type="scientific">Clostridium neonatale</name>
    <dbReference type="NCBI Taxonomy" id="137838"/>
    <lineage>
        <taxon>Bacteria</taxon>
        <taxon>Bacillati</taxon>
        <taxon>Bacillota</taxon>
        <taxon>Clostridia</taxon>
        <taxon>Eubacteriales</taxon>
        <taxon>Clostridiaceae</taxon>
        <taxon>Clostridium</taxon>
    </lineage>
</organism>
<dbReference type="PANTHER" id="PTHR33393:SF12">
    <property type="entry name" value="CAPSULE BIOSYNTHESIS PROTEIN CAPA"/>
    <property type="match status" value="1"/>
</dbReference>
<dbReference type="Gene3D" id="3.60.21.10">
    <property type="match status" value="1"/>
</dbReference>
<dbReference type="Pfam" id="PF09587">
    <property type="entry name" value="PGA_cap"/>
    <property type="match status" value="1"/>
</dbReference>
<proteinExistence type="inferred from homology"/>
<name>A0AA86MQ32_9CLOT</name>
<comment type="similarity">
    <text evidence="1">Belongs to the CapA family.</text>
</comment>
<protein>
    <submittedName>
        <fullName evidence="2">Capsule synthesis protein, CapA</fullName>
    </submittedName>
</protein>
<dbReference type="EMBL" id="CAKJVE010000004">
    <property type="protein sequence ID" value="CAG9709516.1"/>
    <property type="molecule type" value="Genomic_DNA"/>
</dbReference>
<dbReference type="RefSeq" id="WP_159150808.1">
    <property type="nucleotide sequence ID" value="NZ_CAKJVE010000004.1"/>
</dbReference>
<dbReference type="SUPFAM" id="SSF56300">
    <property type="entry name" value="Metallo-dependent phosphatases"/>
    <property type="match status" value="1"/>
</dbReference>
<evidence type="ECO:0000313" key="2">
    <source>
        <dbReference type="EMBL" id="CAG9709516.1"/>
    </source>
</evidence>
<dbReference type="PANTHER" id="PTHR33393">
    <property type="entry name" value="POLYGLUTAMINE SYNTHESIS ACCESSORY PROTEIN RV0574C-RELATED"/>
    <property type="match status" value="1"/>
</dbReference>
<dbReference type="InterPro" id="IPR019079">
    <property type="entry name" value="Capsule_synth_CapA"/>
</dbReference>
<accession>A0AA86MQ32</accession>
<dbReference type="InterPro" id="IPR052169">
    <property type="entry name" value="CW_Biosynth-Accessory"/>
</dbReference>
<dbReference type="SMART" id="SM00854">
    <property type="entry name" value="PGA_cap"/>
    <property type="match status" value="1"/>
</dbReference>
<dbReference type="InterPro" id="IPR029052">
    <property type="entry name" value="Metallo-depent_PP-like"/>
</dbReference>
<dbReference type="AlphaFoldDB" id="A0AA86MQ32"/>
<gene>
    <name evidence="2" type="ORF">CNEO_44221</name>
</gene>